<sequence>MEWLSFLLDLKRKKAELDKLKTTEDEDWKQTYDEQLEALNEKISELENEKNEYVDLVTEAEQERDLYFQQYKTSLWRVNQLEEAIRAGKFEDTGEEDYPGSYEDLPDWVDKNLSGRIFLHTRALKGLKKAKFEDLDLVCKALQILGIEYRSMRQGIQGGKEKFDEKLKELHLEISGSIDLSRAGQEGEQYFVRYPTANSPRQFLDSHLRNGSKKDDRYCLRIYFFGI</sequence>
<accession>M1YZH6</accession>
<dbReference type="OrthoDB" id="7338316at2"/>
<name>M1YZH6_NITG3</name>
<dbReference type="RefSeq" id="WP_005009449.1">
    <property type="nucleotide sequence ID" value="NZ_HG422173.1"/>
</dbReference>
<dbReference type="HOGENOM" id="CLU_1218711_0_0_0"/>
<evidence type="ECO:0000313" key="2">
    <source>
        <dbReference type="EMBL" id="CCQ91127.1"/>
    </source>
</evidence>
<dbReference type="AlphaFoldDB" id="M1YZH6"/>
<reference evidence="2 3" key="1">
    <citation type="journal article" date="2013" name="Front. Microbiol.">
        <title>The genome of Nitrospina gracilis illuminates the metabolism and evolution of the major marine nitrite oxidizer.</title>
        <authorList>
            <person name="Luecker S."/>
            <person name="Nowka B."/>
            <person name="Rattei T."/>
            <person name="Spieck E."/>
            <person name="and Daims H."/>
        </authorList>
    </citation>
    <scope>NUCLEOTIDE SEQUENCE [LARGE SCALE GENOMIC DNA]</scope>
    <source>
        <strain evidence="2 3">3/211</strain>
    </source>
</reference>
<evidence type="ECO:0000256" key="1">
    <source>
        <dbReference type="SAM" id="Coils"/>
    </source>
</evidence>
<comment type="caution">
    <text evidence="2">The sequence shown here is derived from an EMBL/GenBank/DDBJ whole genome shotgun (WGS) entry which is preliminary data.</text>
</comment>
<dbReference type="Proteomes" id="UP000011704">
    <property type="component" value="Unassembled WGS sequence"/>
</dbReference>
<gene>
    <name evidence="2" type="ORF">NITGR_590003</name>
</gene>
<feature type="coiled-coil region" evidence="1">
    <location>
        <begin position="29"/>
        <end position="66"/>
    </location>
</feature>
<dbReference type="STRING" id="1266370.NITGR_590003"/>
<keyword evidence="1" id="KW-0175">Coiled coil</keyword>
<protein>
    <submittedName>
        <fullName evidence="2">Uncharacterized protein</fullName>
    </submittedName>
</protein>
<organism evidence="2 3">
    <name type="scientific">Nitrospina gracilis (strain 3/211)</name>
    <dbReference type="NCBI Taxonomy" id="1266370"/>
    <lineage>
        <taxon>Bacteria</taxon>
        <taxon>Pseudomonadati</taxon>
        <taxon>Nitrospinota/Tectimicrobiota group</taxon>
        <taxon>Nitrospinota</taxon>
        <taxon>Nitrospinia</taxon>
        <taxon>Nitrospinales</taxon>
        <taxon>Nitrospinaceae</taxon>
        <taxon>Nitrospina</taxon>
    </lineage>
</organism>
<proteinExistence type="predicted"/>
<dbReference type="InParanoid" id="M1YZH6"/>
<evidence type="ECO:0000313" key="3">
    <source>
        <dbReference type="Proteomes" id="UP000011704"/>
    </source>
</evidence>
<keyword evidence="3" id="KW-1185">Reference proteome</keyword>
<dbReference type="EMBL" id="CAQJ01000065">
    <property type="protein sequence ID" value="CCQ91127.1"/>
    <property type="molecule type" value="Genomic_DNA"/>
</dbReference>